<dbReference type="EMBL" id="UINC01079611">
    <property type="protein sequence ID" value="SVC21762.1"/>
    <property type="molecule type" value="Genomic_DNA"/>
</dbReference>
<reference evidence="1" key="1">
    <citation type="submission" date="2018-05" db="EMBL/GenBank/DDBJ databases">
        <authorList>
            <person name="Lanie J.A."/>
            <person name="Ng W.-L."/>
            <person name="Kazmierczak K.M."/>
            <person name="Andrzejewski T.M."/>
            <person name="Davidsen T.M."/>
            <person name="Wayne K.J."/>
            <person name="Tettelin H."/>
            <person name="Glass J.I."/>
            <person name="Rusch D."/>
            <person name="Podicherti R."/>
            <person name="Tsui H.-C.T."/>
            <person name="Winkler M.E."/>
        </authorList>
    </citation>
    <scope>NUCLEOTIDE SEQUENCE</scope>
</reference>
<organism evidence="1">
    <name type="scientific">marine metagenome</name>
    <dbReference type="NCBI Taxonomy" id="408172"/>
    <lineage>
        <taxon>unclassified sequences</taxon>
        <taxon>metagenomes</taxon>
        <taxon>ecological metagenomes</taxon>
    </lineage>
</organism>
<evidence type="ECO:0000313" key="1">
    <source>
        <dbReference type="EMBL" id="SVC21762.1"/>
    </source>
</evidence>
<accession>A0A382KEG6</accession>
<name>A0A382KEG6_9ZZZZ</name>
<gene>
    <name evidence="1" type="ORF">METZ01_LOCUS274616</name>
</gene>
<dbReference type="AlphaFoldDB" id="A0A382KEG6"/>
<sequence>MLFATSVKAEVIGDTSFYVTVEKGLESDLNYGYFGSSTPVLDGFVSVNHSATWQLFTNEGDLQEFSSQTLGVSKVFGDSGFSGYVSNTLTNTFARTETWVGVTYAW</sequence>
<proteinExistence type="predicted"/>
<protein>
    <submittedName>
        <fullName evidence="1">Uncharacterized protein</fullName>
    </submittedName>
</protein>